<sequence length="382" mass="41230">MHTSRILVAAAFGAVATVTWAPAAIAEPDTEPRYAANQIAQVEPADADLVAGEAHRVRHRDAAFIKTRFDEVVLGSGDTLTVASPDGAESYMYRAADVEAGELRALSIEGDTAEVLLHDAEDGTAATAHLAAYSRGLNEAELASRPSEREAGPESICGKDDSRNAVCYRESDPEVWDAGRSVARLIINDESYCTAWLADHGNRLMTNNHCFTTSAEARVTEVQFKYRCLECSGGATRVPLKVRGAEVLATNYKYDFTLFTVADYEKIDHLPHLPMDTDRAYAGEKVFIAEHPGGRPLRIAAVSDRGGPSGAIRLCKIIDNGANGNGLRTDLSYYCDTEGGSSGSPVISRDTGEVVGLHHLGGCPNQAARMDRIWPLIAPYYR</sequence>
<dbReference type="PANTHER" id="PTHR36234:SF5">
    <property type="entry name" value="LYSYL ENDOPEPTIDASE"/>
    <property type="match status" value="1"/>
</dbReference>
<name>A0A9X3PF23_9ACTN</name>
<accession>A0A9X3PF23</accession>
<evidence type="ECO:0000256" key="1">
    <source>
        <dbReference type="SAM" id="SignalP"/>
    </source>
</evidence>
<dbReference type="AlphaFoldDB" id="A0A9X3PF23"/>
<keyword evidence="3" id="KW-1185">Reference proteome</keyword>
<proteinExistence type="predicted"/>
<keyword evidence="1" id="KW-0732">Signal</keyword>
<evidence type="ECO:0000313" key="3">
    <source>
        <dbReference type="Proteomes" id="UP001146067"/>
    </source>
</evidence>
<dbReference type="Proteomes" id="UP001146067">
    <property type="component" value="Unassembled WGS sequence"/>
</dbReference>
<dbReference type="EMBL" id="JAPZVP010000022">
    <property type="protein sequence ID" value="MDA1362295.1"/>
    <property type="molecule type" value="Genomic_DNA"/>
</dbReference>
<dbReference type="Gene3D" id="2.40.10.10">
    <property type="entry name" value="Trypsin-like serine proteases"/>
    <property type="match status" value="2"/>
</dbReference>
<organism evidence="2 3">
    <name type="scientific">Glycomyces luteolus</name>
    <dbReference type="NCBI Taxonomy" id="2670330"/>
    <lineage>
        <taxon>Bacteria</taxon>
        <taxon>Bacillati</taxon>
        <taxon>Actinomycetota</taxon>
        <taxon>Actinomycetes</taxon>
        <taxon>Glycomycetales</taxon>
        <taxon>Glycomycetaceae</taxon>
        <taxon>Glycomyces</taxon>
    </lineage>
</organism>
<dbReference type="InterPro" id="IPR009003">
    <property type="entry name" value="Peptidase_S1_PA"/>
</dbReference>
<protein>
    <submittedName>
        <fullName evidence="2">Serine protease</fullName>
    </submittedName>
</protein>
<dbReference type="Pfam" id="PF13365">
    <property type="entry name" value="Trypsin_2"/>
    <property type="match status" value="1"/>
</dbReference>
<dbReference type="RefSeq" id="WP_270112359.1">
    <property type="nucleotide sequence ID" value="NZ_JAPZVP010000022.1"/>
</dbReference>
<keyword evidence="2" id="KW-0645">Protease</keyword>
<comment type="caution">
    <text evidence="2">The sequence shown here is derived from an EMBL/GenBank/DDBJ whole genome shotgun (WGS) entry which is preliminary data.</text>
</comment>
<gene>
    <name evidence="2" type="ORF">O1R50_21905</name>
</gene>
<dbReference type="InterPro" id="IPR043504">
    <property type="entry name" value="Peptidase_S1_PA_chymotrypsin"/>
</dbReference>
<reference evidence="2" key="1">
    <citation type="submission" date="2022-12" db="EMBL/GenBank/DDBJ databases">
        <title>Gycomyces niveus sp.nov.,a novel actinomycete isolated from soil in Shouguan.</title>
        <authorList>
            <person name="Yang X."/>
        </authorList>
    </citation>
    <scope>NUCLEOTIDE SEQUENCE</scope>
    <source>
        <strain evidence="2">NEAU-A15</strain>
    </source>
</reference>
<dbReference type="GO" id="GO:0006508">
    <property type="term" value="P:proteolysis"/>
    <property type="evidence" value="ECO:0007669"/>
    <property type="project" value="UniProtKB-KW"/>
</dbReference>
<feature type="chain" id="PRO_5040954226" evidence="1">
    <location>
        <begin position="24"/>
        <end position="382"/>
    </location>
</feature>
<dbReference type="GO" id="GO:0008233">
    <property type="term" value="F:peptidase activity"/>
    <property type="evidence" value="ECO:0007669"/>
    <property type="project" value="UniProtKB-KW"/>
</dbReference>
<dbReference type="PANTHER" id="PTHR36234">
    <property type="entry name" value="LYSYL ENDOPEPTIDASE"/>
    <property type="match status" value="1"/>
</dbReference>
<dbReference type="SUPFAM" id="SSF50494">
    <property type="entry name" value="Trypsin-like serine proteases"/>
    <property type="match status" value="1"/>
</dbReference>
<feature type="signal peptide" evidence="1">
    <location>
        <begin position="1"/>
        <end position="23"/>
    </location>
</feature>
<keyword evidence="2" id="KW-0378">Hydrolase</keyword>
<evidence type="ECO:0000313" key="2">
    <source>
        <dbReference type="EMBL" id="MDA1362295.1"/>
    </source>
</evidence>